<dbReference type="OrthoDB" id="9794155at2"/>
<dbReference type="PANTHER" id="PTHR30041:SF7">
    <property type="entry name" value="GLOBAL TRANSCRIPTIONAL REGULATOR SPX"/>
    <property type="match status" value="1"/>
</dbReference>
<dbReference type="Pfam" id="PF03960">
    <property type="entry name" value="ArsC"/>
    <property type="match status" value="1"/>
</dbReference>
<evidence type="ECO:0000256" key="3">
    <source>
        <dbReference type="PROSITE-ProRule" id="PRU01282"/>
    </source>
</evidence>
<dbReference type="PANTHER" id="PTHR30041">
    <property type="entry name" value="ARSENATE REDUCTASE"/>
    <property type="match status" value="1"/>
</dbReference>
<evidence type="ECO:0000256" key="2">
    <source>
        <dbReference type="ARBA" id="ARBA00023284"/>
    </source>
</evidence>
<dbReference type="AlphaFoldDB" id="A0A2V1N1A4"/>
<dbReference type="SUPFAM" id="SSF52833">
    <property type="entry name" value="Thioredoxin-like"/>
    <property type="match status" value="1"/>
</dbReference>
<dbReference type="RefSeq" id="WP_109250103.1">
    <property type="nucleotide sequence ID" value="NZ_QCXQ01000002.1"/>
</dbReference>
<keyword evidence="1" id="KW-1015">Disulfide bond</keyword>
<dbReference type="CDD" id="cd03032">
    <property type="entry name" value="ArsC_Spx"/>
    <property type="match status" value="1"/>
</dbReference>
<evidence type="ECO:0000313" key="5">
    <source>
        <dbReference type="Proteomes" id="UP000245080"/>
    </source>
</evidence>
<dbReference type="InterPro" id="IPR036249">
    <property type="entry name" value="Thioredoxin-like_sf"/>
</dbReference>
<reference evidence="4 5" key="1">
    <citation type="journal article" date="2018" name="Int. J. Syst. Evol. Microbiol.">
        <title>Lactobacillus bambusae sp. nov., isolated from a traditional fermented Ma-bamboo shoots of Taiwan.</title>
        <authorList>
            <person name="Wang L.-T."/>
        </authorList>
    </citation>
    <scope>NUCLEOTIDE SEQUENCE [LARGE SCALE GENOMIC DNA]</scope>
    <source>
        <strain evidence="4 5">BS-W1</strain>
    </source>
</reference>
<comment type="caution">
    <text evidence="4">The sequence shown here is derived from an EMBL/GenBank/DDBJ whole genome shotgun (WGS) entry which is preliminary data.</text>
</comment>
<proteinExistence type="inferred from homology"/>
<gene>
    <name evidence="4" type="ORF">DCM90_04275</name>
</gene>
<name>A0A2V1N1A4_9LACO</name>
<evidence type="ECO:0000313" key="4">
    <source>
        <dbReference type="EMBL" id="PWG00156.1"/>
    </source>
</evidence>
<dbReference type="EMBL" id="QCXQ01000002">
    <property type="protein sequence ID" value="PWG00156.1"/>
    <property type="molecule type" value="Genomic_DNA"/>
</dbReference>
<sequence length="140" mass="15896">MIKMFYHTKTTAVTKAMKWLKSHGAAFEGQDIKKQPLDRETILHMLSLTEEGTDDLISKRSKAYKNLPESIDNMGLNELVDLLQTNPNILKNPIIVDDHKLATGFDLETIREFVPAEYRKKELAGFFKILNGSSKEANAM</sequence>
<organism evidence="4 5">
    <name type="scientific">Levilactobacillus bambusae</name>
    <dbReference type="NCBI Taxonomy" id="2024736"/>
    <lineage>
        <taxon>Bacteria</taxon>
        <taxon>Bacillati</taxon>
        <taxon>Bacillota</taxon>
        <taxon>Bacilli</taxon>
        <taxon>Lactobacillales</taxon>
        <taxon>Lactobacillaceae</taxon>
        <taxon>Levilactobacillus</taxon>
    </lineage>
</organism>
<protein>
    <submittedName>
        <fullName evidence="4">Transcriptional regulator Spx</fullName>
    </submittedName>
</protein>
<dbReference type="PROSITE" id="PS51353">
    <property type="entry name" value="ARSC"/>
    <property type="match status" value="1"/>
</dbReference>
<keyword evidence="2" id="KW-0676">Redox-active center</keyword>
<evidence type="ECO:0000256" key="1">
    <source>
        <dbReference type="ARBA" id="ARBA00023157"/>
    </source>
</evidence>
<keyword evidence="5" id="KW-1185">Reference proteome</keyword>
<dbReference type="InterPro" id="IPR006504">
    <property type="entry name" value="Tscrpt_reg_Spx/MgsR"/>
</dbReference>
<dbReference type="Proteomes" id="UP000245080">
    <property type="component" value="Unassembled WGS sequence"/>
</dbReference>
<dbReference type="InterPro" id="IPR006660">
    <property type="entry name" value="Arsenate_reductase-like"/>
</dbReference>
<comment type="similarity">
    <text evidence="3">Belongs to the ArsC family.</text>
</comment>
<dbReference type="Gene3D" id="3.40.30.10">
    <property type="entry name" value="Glutaredoxin"/>
    <property type="match status" value="1"/>
</dbReference>
<accession>A0A2V1N1A4</accession>
<dbReference type="NCBIfam" id="TIGR01617">
    <property type="entry name" value="arsC_related"/>
    <property type="match status" value="1"/>
</dbReference>